<organism evidence="2 3">
    <name type="scientific">Paludisphaera borealis</name>
    <dbReference type="NCBI Taxonomy" id="1387353"/>
    <lineage>
        <taxon>Bacteria</taxon>
        <taxon>Pseudomonadati</taxon>
        <taxon>Planctomycetota</taxon>
        <taxon>Planctomycetia</taxon>
        <taxon>Isosphaerales</taxon>
        <taxon>Isosphaeraceae</taxon>
        <taxon>Paludisphaera</taxon>
    </lineage>
</organism>
<dbReference type="PROSITE" id="PS50914">
    <property type="entry name" value="BON"/>
    <property type="match status" value="1"/>
</dbReference>
<dbReference type="Gene3D" id="3.40.1520.20">
    <property type="match status" value="1"/>
</dbReference>
<dbReference type="Proteomes" id="UP000186309">
    <property type="component" value="Chromosome"/>
</dbReference>
<evidence type="ECO:0000313" key="2">
    <source>
        <dbReference type="EMBL" id="APW62627.1"/>
    </source>
</evidence>
<dbReference type="KEGG" id="pbor:BSF38_04177"/>
<dbReference type="InterPro" id="IPR007055">
    <property type="entry name" value="BON_dom"/>
</dbReference>
<evidence type="ECO:0000313" key="3">
    <source>
        <dbReference type="Proteomes" id="UP000186309"/>
    </source>
</evidence>
<dbReference type="Pfam" id="PF04972">
    <property type="entry name" value="BON"/>
    <property type="match status" value="1"/>
</dbReference>
<dbReference type="EMBL" id="CP019082">
    <property type="protein sequence ID" value="APW62627.1"/>
    <property type="molecule type" value="Genomic_DNA"/>
</dbReference>
<reference evidence="3" key="1">
    <citation type="submission" date="2016-12" db="EMBL/GenBank/DDBJ databases">
        <title>Comparative genomics of four Isosphaeraceae planctomycetes: a common pool of plasmids and glycoside hydrolase genes.</title>
        <authorList>
            <person name="Ivanova A."/>
        </authorList>
    </citation>
    <scope>NUCLEOTIDE SEQUENCE [LARGE SCALE GENOMIC DNA]</scope>
    <source>
        <strain evidence="3">PX4</strain>
    </source>
</reference>
<name>A0A1U7CUK5_9BACT</name>
<feature type="domain" description="BON" evidence="1">
    <location>
        <begin position="54"/>
        <end position="123"/>
    </location>
</feature>
<gene>
    <name evidence="2" type="ORF">BSF38_04177</name>
</gene>
<evidence type="ECO:0000259" key="1">
    <source>
        <dbReference type="PROSITE" id="PS50914"/>
    </source>
</evidence>
<protein>
    <recommendedName>
        <fullName evidence="1">BON domain-containing protein</fullName>
    </recommendedName>
</protein>
<sequence>MLSFALLAASLAAATPDCKAQGVVERAGEALDNAGRNIRRGVEGAVARGQAAVRETDVFGRVYARIHWDKKLTDSVIELEVQPDGTTTLRGAVADAAAKKRAVILARDTVGVTTVVDELTIAGAARVIPASPTKPVRVVPPASTTTTTIEKPTSTTTTTIEKKTVVKP</sequence>
<keyword evidence="3" id="KW-1185">Reference proteome</keyword>
<accession>A0A1U7CUK5</accession>
<dbReference type="AlphaFoldDB" id="A0A1U7CUK5"/>
<proteinExistence type="predicted"/>